<dbReference type="Proteomes" id="UP000199759">
    <property type="component" value="Unassembled WGS sequence"/>
</dbReference>
<keyword evidence="1" id="KW-0378">Hydrolase</keyword>
<accession>A0A1G9NHE0</accession>
<keyword evidence="3" id="KW-1185">Reference proteome</keyword>
<dbReference type="Gene3D" id="3.75.10.10">
    <property type="entry name" value="L-arginine/glycine Amidinotransferase, Chain A"/>
    <property type="match status" value="1"/>
</dbReference>
<organism evidence="2 3">
    <name type="scientific">Maricaulis salignorans</name>
    <dbReference type="NCBI Taxonomy" id="144026"/>
    <lineage>
        <taxon>Bacteria</taxon>
        <taxon>Pseudomonadati</taxon>
        <taxon>Pseudomonadota</taxon>
        <taxon>Alphaproteobacteria</taxon>
        <taxon>Maricaulales</taxon>
        <taxon>Maricaulaceae</taxon>
        <taxon>Maricaulis</taxon>
    </lineage>
</organism>
<reference evidence="2 3" key="1">
    <citation type="submission" date="2016-10" db="EMBL/GenBank/DDBJ databases">
        <authorList>
            <person name="de Groot N.N."/>
        </authorList>
    </citation>
    <scope>NUCLEOTIDE SEQUENCE [LARGE SCALE GENOMIC DNA]</scope>
    <source>
        <strain evidence="2 3">DSM 16077</strain>
    </source>
</reference>
<dbReference type="SUPFAM" id="SSF55909">
    <property type="entry name" value="Pentein"/>
    <property type="match status" value="1"/>
</dbReference>
<dbReference type="GO" id="GO:0009446">
    <property type="term" value="P:putrescine biosynthetic process"/>
    <property type="evidence" value="ECO:0007669"/>
    <property type="project" value="InterPro"/>
</dbReference>
<dbReference type="PANTHER" id="PTHR31377:SF0">
    <property type="entry name" value="AGMATINE DEIMINASE-RELATED"/>
    <property type="match status" value="1"/>
</dbReference>
<dbReference type="Pfam" id="PF04371">
    <property type="entry name" value="PAD_porph"/>
    <property type="match status" value="1"/>
</dbReference>
<dbReference type="RefSeq" id="WP_091766802.1">
    <property type="nucleotide sequence ID" value="NZ_FNHG01000002.1"/>
</dbReference>
<evidence type="ECO:0000313" key="3">
    <source>
        <dbReference type="Proteomes" id="UP000199759"/>
    </source>
</evidence>
<evidence type="ECO:0000313" key="2">
    <source>
        <dbReference type="EMBL" id="SDL85972.1"/>
    </source>
</evidence>
<dbReference type="GO" id="GO:0047632">
    <property type="term" value="F:agmatine deiminase activity"/>
    <property type="evidence" value="ECO:0007669"/>
    <property type="project" value="TreeGrafter"/>
</dbReference>
<dbReference type="OrthoDB" id="9808013at2"/>
<dbReference type="InterPro" id="IPR007466">
    <property type="entry name" value="Peptidyl-Arg-deiminase_porph"/>
</dbReference>
<dbReference type="AlphaFoldDB" id="A0A1G9NHE0"/>
<dbReference type="STRING" id="144026.SAMN04488568_102350"/>
<evidence type="ECO:0000256" key="1">
    <source>
        <dbReference type="ARBA" id="ARBA00022801"/>
    </source>
</evidence>
<gene>
    <name evidence="2" type="ORF">SAMN04488568_102350</name>
</gene>
<proteinExistence type="predicted"/>
<dbReference type="GO" id="GO:0004668">
    <property type="term" value="F:protein-arginine deiminase activity"/>
    <property type="evidence" value="ECO:0007669"/>
    <property type="project" value="InterPro"/>
</dbReference>
<name>A0A1G9NHE0_9PROT</name>
<dbReference type="PANTHER" id="PTHR31377">
    <property type="entry name" value="AGMATINE DEIMINASE-RELATED"/>
    <property type="match status" value="1"/>
</dbReference>
<dbReference type="EMBL" id="FNHG01000002">
    <property type="protein sequence ID" value="SDL85972.1"/>
    <property type="molecule type" value="Genomic_DNA"/>
</dbReference>
<sequence length="341" mass="36415">MSKHTIPHESRIPDQVVTCWPAEASIWLENLAPARVEFAAFLTALIEPAAGGKPLPLTVLVSNDETEASARAALGDKAVLVRQNYGDVWTRDTAPVFLRRDGELVAARFPFNGWGGKFQIPGDQTVGTAIARMVEARIVDVEMIAEGGALEFDGEGTVITTRDVLLNKNRNADLTEAVVEERLKAALGVETVLWVDKGLIGDHTDGHIDNIARFVRPGEVVCMEGFGADDPQAQMLEQIAAELAAMTDARGRKLTVHRIPSPGRVVNKAGDVLPASYMNWVIGPRNLVVPTYGTASEAAALDALRALFTGHEVVGCRSSAILSGGGAFHCVTTHIPAGPKS</sequence>
<protein>
    <submittedName>
        <fullName evidence="2">Agmatine deiminase</fullName>
    </submittedName>
</protein>